<dbReference type="EMBL" id="QXFU01001505">
    <property type="protein sequence ID" value="KAE9000976.1"/>
    <property type="molecule type" value="Genomic_DNA"/>
</dbReference>
<proteinExistence type="predicted"/>
<gene>
    <name evidence="2" type="ORF">PR002_g18038</name>
</gene>
<feature type="compositionally biased region" description="Polar residues" evidence="1">
    <location>
        <begin position="35"/>
        <end position="44"/>
    </location>
</feature>
<organism evidence="2 3">
    <name type="scientific">Phytophthora rubi</name>
    <dbReference type="NCBI Taxonomy" id="129364"/>
    <lineage>
        <taxon>Eukaryota</taxon>
        <taxon>Sar</taxon>
        <taxon>Stramenopiles</taxon>
        <taxon>Oomycota</taxon>
        <taxon>Peronosporomycetes</taxon>
        <taxon>Peronosporales</taxon>
        <taxon>Peronosporaceae</taxon>
        <taxon>Phytophthora</taxon>
    </lineage>
</organism>
<reference evidence="2 3" key="1">
    <citation type="submission" date="2018-09" db="EMBL/GenBank/DDBJ databases">
        <title>Genomic investigation of the strawberry pathogen Phytophthora fragariae indicates pathogenicity is determined by transcriptional variation in three key races.</title>
        <authorList>
            <person name="Adams T.M."/>
            <person name="Armitage A.D."/>
            <person name="Sobczyk M.K."/>
            <person name="Bates H.J."/>
            <person name="Dunwell J.M."/>
            <person name="Nellist C.F."/>
            <person name="Harrison R.J."/>
        </authorList>
    </citation>
    <scope>NUCLEOTIDE SEQUENCE [LARGE SCALE GENOMIC DNA]</scope>
    <source>
        <strain evidence="2 3">SCRP324</strain>
    </source>
</reference>
<feature type="compositionally biased region" description="Basic residues" evidence="1">
    <location>
        <begin position="825"/>
        <end position="835"/>
    </location>
</feature>
<feature type="compositionally biased region" description="Acidic residues" evidence="1">
    <location>
        <begin position="62"/>
        <end position="73"/>
    </location>
</feature>
<evidence type="ECO:0000256" key="1">
    <source>
        <dbReference type="SAM" id="MobiDB-lite"/>
    </source>
</evidence>
<evidence type="ECO:0000313" key="3">
    <source>
        <dbReference type="Proteomes" id="UP000435112"/>
    </source>
</evidence>
<feature type="compositionally biased region" description="Basic and acidic residues" evidence="1">
    <location>
        <begin position="1"/>
        <end position="12"/>
    </location>
</feature>
<dbReference type="OrthoDB" id="108724at2759"/>
<accession>A0A6A3K0D4</accession>
<dbReference type="Proteomes" id="UP000435112">
    <property type="component" value="Unassembled WGS sequence"/>
</dbReference>
<comment type="caution">
    <text evidence="2">The sequence shown here is derived from an EMBL/GenBank/DDBJ whole genome shotgun (WGS) entry which is preliminary data.</text>
</comment>
<feature type="compositionally biased region" description="Acidic residues" evidence="1">
    <location>
        <begin position="15"/>
        <end position="27"/>
    </location>
</feature>
<dbReference type="AlphaFoldDB" id="A0A6A3K0D4"/>
<protein>
    <submittedName>
        <fullName evidence="2">Uncharacterized protein</fullName>
    </submittedName>
</protein>
<sequence length="835" mass="94350">MYDKSYWSDHFMDYANEDEEEDDEGEDAVYRSALPSHTTSSDPNDPTRVFDGHPWPFYHESDPDETPCPEDDSSLAGILRNALLKTDPQLPIAGREENLPPNPKLQVDGVGSVTLPLTDEQTLRLIAQCELESKFKTHEKVYELDGKLVKLDDSEWGRSLDKLAEVVRSDVVLDGGAGGSAEKAAEATLIVPFSSSGGEVVVVETPGGVKTRHELTQIGSKKGENFIVVSSGSRCTVEGVQSGVRAALIFSFHVEESLAYLSSRTRDQDVRDVLAPALEASGELDPIVLLLKNDYDSNVLAESGASALTGVDLARIQTIEKLNAVLPVNKKLQFFAVRLEHEIESVCTGESDYDDGLEKEHKDSIVWYTIGTKDQTFSRDPYTDEDLHLEYLNPDDENLRDMWLGAEPTSNVTMPSDEDNKRFEARMRSGGYEEYDDPPSPTKHDRYSRHGVIILPRERAMEVIRKFSGNDAAAAYLQQYPTRDSAALRSLLTNGDYDTKEWNDAVCHSLVEMNDASLVHLFFEQVANIFCTANRVDISSAVPILVRGFGWEVIETPFLSCYASHSVYEHEVLEVLVHLANAFSGHDDQKRILESLLHEAKFWNPFYISSDYYKIELLWSCASHCSDITVFERFVILLKRSGPDCYGSMIQRLEKYSDEVGFSPRERVAFSDFVAARVHYLKAAVTNRGKPGEWTIPQACVPNEPEVEEFLRGPQRSKEFTGFPDKKAARVFMSRFTDDNCASMFSMECGRDRKFAIMTKTVTLTKHSHKHAPGDGFHLDLDEQLLKLMKKYYPDEDRSWIRETWAKQAPKSPKRFQLEQGPRSQKGKRHKNRRW</sequence>
<feature type="region of interest" description="Disordered" evidence="1">
    <location>
        <begin position="809"/>
        <end position="835"/>
    </location>
</feature>
<evidence type="ECO:0000313" key="2">
    <source>
        <dbReference type="EMBL" id="KAE9000976.1"/>
    </source>
</evidence>
<feature type="region of interest" description="Disordered" evidence="1">
    <location>
        <begin position="1"/>
        <end position="74"/>
    </location>
</feature>
<name>A0A6A3K0D4_9STRA</name>